<proteinExistence type="inferred from homology"/>
<evidence type="ECO:0000313" key="10">
    <source>
        <dbReference type="EMBL" id="WOG96957.1"/>
    </source>
</evidence>
<dbReference type="InterPro" id="IPR025846">
    <property type="entry name" value="TBL_N"/>
</dbReference>
<evidence type="ECO:0000256" key="4">
    <source>
        <dbReference type="ARBA" id="ARBA00022968"/>
    </source>
</evidence>
<dbReference type="PANTHER" id="PTHR32285">
    <property type="entry name" value="PROTEIN TRICHOME BIREFRINGENCE-LIKE 9-RELATED"/>
    <property type="match status" value="1"/>
</dbReference>
<dbReference type="Proteomes" id="UP000077755">
    <property type="component" value="Chromosome 4"/>
</dbReference>
<evidence type="ECO:0000256" key="6">
    <source>
        <dbReference type="ARBA" id="ARBA00023136"/>
    </source>
</evidence>
<evidence type="ECO:0000259" key="9">
    <source>
        <dbReference type="Pfam" id="PF14416"/>
    </source>
</evidence>
<dbReference type="PANTHER" id="PTHR32285:SF18">
    <property type="entry name" value="PROTEIN TRICHOME BIREFRINGENCE-LIKE 18"/>
    <property type="match status" value="1"/>
</dbReference>
<keyword evidence="5" id="KW-1133">Transmembrane helix</keyword>
<name>A0AAF0WW83_DAUCS</name>
<evidence type="ECO:0000256" key="7">
    <source>
        <dbReference type="SAM" id="MobiDB-lite"/>
    </source>
</evidence>
<evidence type="ECO:0000256" key="3">
    <source>
        <dbReference type="ARBA" id="ARBA00022692"/>
    </source>
</evidence>
<feature type="domain" description="Trichome birefringence-like C-terminal" evidence="8">
    <location>
        <begin position="55"/>
        <end position="343"/>
    </location>
</feature>
<comment type="subcellular location">
    <subcellularLocation>
        <location evidence="1">Membrane</location>
        <topology evidence="1">Single-pass membrane protein</topology>
    </subcellularLocation>
</comment>
<gene>
    <name evidence="10" type="ORF">DCAR_0416296</name>
</gene>
<evidence type="ECO:0000313" key="11">
    <source>
        <dbReference type="Proteomes" id="UP000077755"/>
    </source>
</evidence>
<dbReference type="InterPro" id="IPR026057">
    <property type="entry name" value="TBL_C"/>
</dbReference>
<reference evidence="10" key="1">
    <citation type="journal article" date="2016" name="Nat. Genet.">
        <title>A high-quality carrot genome assembly provides new insights into carotenoid accumulation and asterid genome evolution.</title>
        <authorList>
            <person name="Iorizzo M."/>
            <person name="Ellison S."/>
            <person name="Senalik D."/>
            <person name="Zeng P."/>
            <person name="Satapoomin P."/>
            <person name="Huang J."/>
            <person name="Bowman M."/>
            <person name="Iovene M."/>
            <person name="Sanseverino W."/>
            <person name="Cavagnaro P."/>
            <person name="Yildiz M."/>
            <person name="Macko-Podgorni A."/>
            <person name="Moranska E."/>
            <person name="Grzebelus E."/>
            <person name="Grzebelus D."/>
            <person name="Ashrafi H."/>
            <person name="Zheng Z."/>
            <person name="Cheng S."/>
            <person name="Spooner D."/>
            <person name="Van Deynze A."/>
            <person name="Simon P."/>
        </authorList>
    </citation>
    <scope>NUCLEOTIDE SEQUENCE</scope>
    <source>
        <tissue evidence="10">Leaf</tissue>
    </source>
</reference>
<dbReference type="AlphaFoldDB" id="A0AAF0WW83"/>
<dbReference type="Pfam" id="PF14416">
    <property type="entry name" value="PMR5N"/>
    <property type="match status" value="1"/>
</dbReference>
<keyword evidence="4" id="KW-0735">Signal-anchor</keyword>
<evidence type="ECO:0000256" key="5">
    <source>
        <dbReference type="ARBA" id="ARBA00022989"/>
    </source>
</evidence>
<comment type="similarity">
    <text evidence="2">Belongs to the PC-esterase family. TBL subfamily.</text>
</comment>
<organism evidence="10 11">
    <name type="scientific">Daucus carota subsp. sativus</name>
    <name type="common">Carrot</name>
    <dbReference type="NCBI Taxonomy" id="79200"/>
    <lineage>
        <taxon>Eukaryota</taxon>
        <taxon>Viridiplantae</taxon>
        <taxon>Streptophyta</taxon>
        <taxon>Embryophyta</taxon>
        <taxon>Tracheophyta</taxon>
        <taxon>Spermatophyta</taxon>
        <taxon>Magnoliopsida</taxon>
        <taxon>eudicotyledons</taxon>
        <taxon>Gunneridae</taxon>
        <taxon>Pentapetalae</taxon>
        <taxon>asterids</taxon>
        <taxon>campanulids</taxon>
        <taxon>Apiales</taxon>
        <taxon>Apiaceae</taxon>
        <taxon>Apioideae</taxon>
        <taxon>Scandiceae</taxon>
        <taxon>Daucinae</taxon>
        <taxon>Daucus</taxon>
        <taxon>Daucus sect. Daucus</taxon>
    </lineage>
</organism>
<dbReference type="GO" id="GO:0016413">
    <property type="term" value="F:O-acetyltransferase activity"/>
    <property type="evidence" value="ECO:0007669"/>
    <property type="project" value="InterPro"/>
</dbReference>
<keyword evidence="6" id="KW-0472">Membrane</keyword>
<evidence type="ECO:0008006" key="12">
    <source>
        <dbReference type="Google" id="ProtNLM"/>
    </source>
</evidence>
<keyword evidence="11" id="KW-1185">Reference proteome</keyword>
<evidence type="ECO:0000256" key="1">
    <source>
        <dbReference type="ARBA" id="ARBA00004167"/>
    </source>
</evidence>
<accession>A0AAF0WW83</accession>
<sequence length="356" mass="40739">MSDCDLYHGQWIYDPTGPLYSNSCPVLTQMQNCQGNGRPDKEYENWRWKPEQCDLPRFDPEKFLELMRGKTLAFIGDSVARNQMESLLCILWQAIPKNRGNRRMHRYYFRSTSTMIVRIWSSWLVHKTSEPFDFAPAGLDKVFLDAPDEAFMEFVPQFDVIVLSSGHWFAKKSAYILDNKILGGQLWWPDKSRPKKINNVKAFGISVETILTSLGTHPNYTGLAIVRSFSPDHYVGGAWDTGGSCTGKVKPSTELVENGFTNIMHKKQVDGFNLAMKKKTNKSKMRLMDITEAFSYRHDGHPGPYRSPEPPEKTKPGKKSRPQDCLHWCMPGPVDTWNELMLEVIIREYEGTAGLS</sequence>
<feature type="region of interest" description="Disordered" evidence="7">
    <location>
        <begin position="296"/>
        <end position="324"/>
    </location>
</feature>
<dbReference type="Pfam" id="PF13839">
    <property type="entry name" value="PC-Esterase"/>
    <property type="match status" value="1"/>
</dbReference>
<evidence type="ECO:0000259" key="8">
    <source>
        <dbReference type="Pfam" id="PF13839"/>
    </source>
</evidence>
<protein>
    <recommendedName>
        <fullName evidence="12">Trichome birefringence-like N-terminal domain-containing protein</fullName>
    </recommendedName>
</protein>
<dbReference type="GO" id="GO:0016020">
    <property type="term" value="C:membrane"/>
    <property type="evidence" value="ECO:0007669"/>
    <property type="project" value="UniProtKB-SubCell"/>
</dbReference>
<reference evidence="10" key="2">
    <citation type="submission" date="2022-03" db="EMBL/GenBank/DDBJ databases">
        <title>Draft title - Genomic analysis of global carrot germplasm unveils the trajectory of domestication and the origin of high carotenoid orange carrot.</title>
        <authorList>
            <person name="Iorizzo M."/>
            <person name="Ellison S."/>
            <person name="Senalik D."/>
            <person name="Macko-Podgorni A."/>
            <person name="Grzebelus D."/>
            <person name="Bostan H."/>
            <person name="Rolling W."/>
            <person name="Curaba J."/>
            <person name="Simon P."/>
        </authorList>
    </citation>
    <scope>NUCLEOTIDE SEQUENCE</scope>
    <source>
        <tissue evidence="10">Leaf</tissue>
    </source>
</reference>
<dbReference type="GO" id="GO:0005794">
    <property type="term" value="C:Golgi apparatus"/>
    <property type="evidence" value="ECO:0007669"/>
    <property type="project" value="TreeGrafter"/>
</dbReference>
<dbReference type="EMBL" id="CP093346">
    <property type="protein sequence ID" value="WOG96957.1"/>
    <property type="molecule type" value="Genomic_DNA"/>
</dbReference>
<dbReference type="InterPro" id="IPR029962">
    <property type="entry name" value="TBL"/>
</dbReference>
<evidence type="ECO:0000256" key="2">
    <source>
        <dbReference type="ARBA" id="ARBA00007727"/>
    </source>
</evidence>
<feature type="domain" description="Trichome birefringence-like N-terminal" evidence="9">
    <location>
        <begin position="3"/>
        <end position="54"/>
    </location>
</feature>
<keyword evidence="3" id="KW-0812">Transmembrane</keyword>